<dbReference type="InterPro" id="IPR051829">
    <property type="entry name" value="Multiheme_Cytochr_ET"/>
</dbReference>
<evidence type="ECO:0000259" key="3">
    <source>
        <dbReference type="Pfam" id="PF13435"/>
    </source>
</evidence>
<evidence type="ECO:0000313" key="5">
    <source>
        <dbReference type="Proteomes" id="UP001500840"/>
    </source>
</evidence>
<dbReference type="Pfam" id="PF13435">
    <property type="entry name" value="Cytochrome_C554"/>
    <property type="match status" value="1"/>
</dbReference>
<evidence type="ECO:0000256" key="1">
    <source>
        <dbReference type="ARBA" id="ARBA00022729"/>
    </source>
</evidence>
<dbReference type="InterPro" id="IPR023155">
    <property type="entry name" value="Cyt_c-552/4"/>
</dbReference>
<keyword evidence="5" id="KW-1185">Reference proteome</keyword>
<comment type="caution">
    <text evidence="4">The sequence shown here is derived from an EMBL/GenBank/DDBJ whole genome shotgun (WGS) entry which is preliminary data.</text>
</comment>
<feature type="region of interest" description="Disordered" evidence="2">
    <location>
        <begin position="31"/>
        <end position="54"/>
    </location>
</feature>
<protein>
    <submittedName>
        <fullName evidence="4">Multiheme c-type cytochrome</fullName>
    </submittedName>
</protein>
<accession>A0ABP8MH53</accession>
<dbReference type="Proteomes" id="UP001500840">
    <property type="component" value="Unassembled WGS sequence"/>
</dbReference>
<organism evidence="4 5">
    <name type="scientific">Novipirellula rosea</name>
    <dbReference type="NCBI Taxonomy" id="1031540"/>
    <lineage>
        <taxon>Bacteria</taxon>
        <taxon>Pseudomonadati</taxon>
        <taxon>Planctomycetota</taxon>
        <taxon>Planctomycetia</taxon>
        <taxon>Pirellulales</taxon>
        <taxon>Pirellulaceae</taxon>
        <taxon>Novipirellula</taxon>
    </lineage>
</organism>
<reference evidence="5" key="1">
    <citation type="journal article" date="2019" name="Int. J. Syst. Evol. Microbiol.">
        <title>The Global Catalogue of Microorganisms (GCM) 10K type strain sequencing project: providing services to taxonomists for standard genome sequencing and annotation.</title>
        <authorList>
            <consortium name="The Broad Institute Genomics Platform"/>
            <consortium name="The Broad Institute Genome Sequencing Center for Infectious Disease"/>
            <person name="Wu L."/>
            <person name="Ma J."/>
        </authorList>
    </citation>
    <scope>NUCLEOTIDE SEQUENCE [LARGE SCALE GENOMIC DNA]</scope>
    <source>
        <strain evidence="5">JCM 17759</strain>
    </source>
</reference>
<evidence type="ECO:0000313" key="4">
    <source>
        <dbReference type="EMBL" id="GAA4450264.1"/>
    </source>
</evidence>
<evidence type="ECO:0000256" key="2">
    <source>
        <dbReference type="SAM" id="MobiDB-lite"/>
    </source>
</evidence>
<proteinExistence type="predicted"/>
<dbReference type="InterPro" id="IPR036280">
    <property type="entry name" value="Multihaem_cyt_sf"/>
</dbReference>
<keyword evidence="1" id="KW-0732">Signal</keyword>
<dbReference type="Gene3D" id="1.10.1130.10">
    <property type="entry name" value="Flavocytochrome C3, Chain A"/>
    <property type="match status" value="1"/>
</dbReference>
<feature type="domain" description="Cytochrome c-552/4" evidence="3">
    <location>
        <begin position="255"/>
        <end position="291"/>
    </location>
</feature>
<sequence>MKAKWIVIVAIVLGLALWLAYTSSQDRERMDQARRLAQRQNSQSETATSETKSKSEIDADLDVLAKRGVGMPLPDDLIFSRVQPEGYWFVGKHEGGSGVEIPFAPGRQPTPPPELKPLHENPGYVGPDACKACHPKMYESFVHTAHYRTSSRVSEDTIRGRFSEGENVLKTVDKHVKFEMRKRDDQYIQRVQFFDWKFDVPMDIILGSSKMAQTYLYWHDDQLYQANVTYLTDGDQWINSPGYIDGDAAYARPVPERCMDCHMTYFDFRKEPNHYTPDGMIFGVTCERCHGPGKEHVTHHQQNPDVKQAHAIVLPSELPRDRQLEVCGQCHSGVNNLKNPTFSYRPGDPLFDHYHRTPDDGTNSVHTSNQLTRLTASECFQNSQMGCVECHNPHQNERGQNELFSQRCLQCHNVQACGMHDKVDFDIAENCIACHMPIRATKPLRLRSVEGDVFPPLRDHLIRVDDEATAEYLQSRSQSSEPDAAR</sequence>
<dbReference type="SUPFAM" id="SSF48695">
    <property type="entry name" value="Multiheme cytochromes"/>
    <property type="match status" value="1"/>
</dbReference>
<dbReference type="RefSeq" id="WP_345320988.1">
    <property type="nucleotide sequence ID" value="NZ_BAABGA010000018.1"/>
</dbReference>
<gene>
    <name evidence="4" type="ORF">GCM10023156_16300</name>
</gene>
<name>A0ABP8MH53_9BACT</name>
<dbReference type="PANTHER" id="PTHR35038">
    <property type="entry name" value="DISSIMILATORY SULFITE REDUCTASE SIRA"/>
    <property type="match status" value="1"/>
</dbReference>
<dbReference type="PANTHER" id="PTHR35038:SF8">
    <property type="entry name" value="C-TYPE POLYHEME CYTOCHROME OMCC"/>
    <property type="match status" value="1"/>
</dbReference>
<dbReference type="EMBL" id="BAABGA010000018">
    <property type="protein sequence ID" value="GAA4450264.1"/>
    <property type="molecule type" value="Genomic_DNA"/>
</dbReference>